<dbReference type="RefSeq" id="WP_284131521.1">
    <property type="nucleotide sequence ID" value="NZ_JASKYM010000001.1"/>
</dbReference>
<feature type="transmembrane region" description="Helical" evidence="7">
    <location>
        <begin position="12"/>
        <end position="34"/>
    </location>
</feature>
<dbReference type="PANTHER" id="PTHR23513:SF6">
    <property type="entry name" value="MAJOR FACILITATOR SUPERFAMILY ASSOCIATED DOMAIN-CONTAINING PROTEIN"/>
    <property type="match status" value="1"/>
</dbReference>
<reference evidence="9 10" key="1">
    <citation type="submission" date="2023-05" db="EMBL/GenBank/DDBJ databases">
        <title>Rombocin, a short stable natural nisin variant, displays selective antimicrobial activity against Listeria monocytogenes and employs dual mode of action to kill target bacterial strains.</title>
        <authorList>
            <person name="Wambui J."/>
            <person name="Stephan R."/>
            <person name="Kuipers O.P."/>
        </authorList>
    </citation>
    <scope>NUCLEOTIDE SEQUENCE [LARGE SCALE GENOMIC DNA]</scope>
    <source>
        <strain evidence="9 10">RC002</strain>
    </source>
</reference>
<feature type="transmembrane region" description="Helical" evidence="7">
    <location>
        <begin position="283"/>
        <end position="300"/>
    </location>
</feature>
<evidence type="ECO:0000256" key="1">
    <source>
        <dbReference type="ARBA" id="ARBA00004651"/>
    </source>
</evidence>
<name>A0ABT7E6J3_9FIRM</name>
<evidence type="ECO:0000259" key="8">
    <source>
        <dbReference type="PROSITE" id="PS50850"/>
    </source>
</evidence>
<comment type="caution">
    <text evidence="9">The sequence shown here is derived from an EMBL/GenBank/DDBJ whole genome shotgun (WGS) entry which is preliminary data.</text>
</comment>
<evidence type="ECO:0000256" key="7">
    <source>
        <dbReference type="SAM" id="Phobius"/>
    </source>
</evidence>
<comment type="subcellular location">
    <subcellularLocation>
        <location evidence="1">Cell membrane</location>
        <topology evidence="1">Multi-pass membrane protein</topology>
    </subcellularLocation>
</comment>
<dbReference type="Proteomes" id="UP001301012">
    <property type="component" value="Unassembled WGS sequence"/>
</dbReference>
<feature type="domain" description="Major facilitator superfamily (MFS) profile" evidence="8">
    <location>
        <begin position="7"/>
        <end position="394"/>
    </location>
</feature>
<dbReference type="PANTHER" id="PTHR23513">
    <property type="entry name" value="INTEGRAL MEMBRANE EFFLUX PROTEIN-RELATED"/>
    <property type="match status" value="1"/>
</dbReference>
<keyword evidence="6 7" id="KW-0472">Membrane</keyword>
<accession>A0ABT7E6J3</accession>
<feature type="transmembrane region" description="Helical" evidence="7">
    <location>
        <begin position="40"/>
        <end position="65"/>
    </location>
</feature>
<dbReference type="Gene3D" id="1.20.1250.20">
    <property type="entry name" value="MFS general substrate transporter like domains"/>
    <property type="match status" value="1"/>
</dbReference>
<feature type="transmembrane region" description="Helical" evidence="7">
    <location>
        <begin position="220"/>
        <end position="242"/>
    </location>
</feature>
<dbReference type="CDD" id="cd06173">
    <property type="entry name" value="MFS_MefA_like"/>
    <property type="match status" value="1"/>
</dbReference>
<keyword evidence="3" id="KW-1003">Cell membrane</keyword>
<keyword evidence="4 7" id="KW-0812">Transmembrane</keyword>
<dbReference type="InterPro" id="IPR020846">
    <property type="entry name" value="MFS_dom"/>
</dbReference>
<dbReference type="EMBL" id="JASKYM010000001">
    <property type="protein sequence ID" value="MDK2562548.1"/>
    <property type="molecule type" value="Genomic_DNA"/>
</dbReference>
<dbReference type="InterPro" id="IPR022324">
    <property type="entry name" value="Bacilysin_exporter_BacE_put"/>
</dbReference>
<proteinExistence type="predicted"/>
<evidence type="ECO:0000256" key="3">
    <source>
        <dbReference type="ARBA" id="ARBA00022475"/>
    </source>
</evidence>
<organism evidence="9 10">
    <name type="scientific">Romboutsia sedimentorum</name>
    <dbReference type="NCBI Taxonomy" id="1368474"/>
    <lineage>
        <taxon>Bacteria</taxon>
        <taxon>Bacillati</taxon>
        <taxon>Bacillota</taxon>
        <taxon>Clostridia</taxon>
        <taxon>Peptostreptococcales</taxon>
        <taxon>Peptostreptococcaceae</taxon>
        <taxon>Romboutsia</taxon>
    </lineage>
</organism>
<feature type="transmembrane region" description="Helical" evidence="7">
    <location>
        <begin position="306"/>
        <end position="329"/>
    </location>
</feature>
<feature type="transmembrane region" description="Helical" evidence="7">
    <location>
        <begin position="157"/>
        <end position="177"/>
    </location>
</feature>
<feature type="transmembrane region" description="Helical" evidence="7">
    <location>
        <begin position="254"/>
        <end position="276"/>
    </location>
</feature>
<feature type="transmembrane region" description="Helical" evidence="7">
    <location>
        <begin position="86"/>
        <end position="116"/>
    </location>
</feature>
<evidence type="ECO:0000256" key="5">
    <source>
        <dbReference type="ARBA" id="ARBA00022989"/>
    </source>
</evidence>
<feature type="transmembrane region" description="Helical" evidence="7">
    <location>
        <begin position="372"/>
        <end position="389"/>
    </location>
</feature>
<protein>
    <submittedName>
        <fullName evidence="9">MFS transporter</fullName>
    </submittedName>
</protein>
<evidence type="ECO:0000256" key="2">
    <source>
        <dbReference type="ARBA" id="ARBA00022448"/>
    </source>
</evidence>
<evidence type="ECO:0000313" key="9">
    <source>
        <dbReference type="EMBL" id="MDK2562548.1"/>
    </source>
</evidence>
<keyword evidence="10" id="KW-1185">Reference proteome</keyword>
<evidence type="ECO:0000256" key="6">
    <source>
        <dbReference type="ARBA" id="ARBA00023136"/>
    </source>
</evidence>
<keyword evidence="2" id="KW-0813">Transport</keyword>
<gene>
    <name evidence="9" type="ORF">QOZ84_03225</name>
</gene>
<evidence type="ECO:0000313" key="10">
    <source>
        <dbReference type="Proteomes" id="UP001301012"/>
    </source>
</evidence>
<sequence>MKLWNKNFFLLWQGQLVSVFGDALYSMALGFWVLQETGSTAIMGSIMALVTIPRIILGPFAGVIVDKSDRKKLIVLGDIVRGVSMLLLAFAAIGGFLKVWMVMLMGIILGICSSFFNPSIQSVLPELVPKEKLIKANSSYQMATTGADIIGQSIGGFVYTILGAPLMFLINGISYLFSAFTEGFIQIPKIERKNINVTFKEDFMDGLRFILKFKGLVRSLIMAFFINFLFGMIRVLIIPWFLSDPSLGMTKYGLLSGFQSFGFLIGTLILSFININPNHKYKIYLSSIFIFMSFIGLGAFMNNFIVIILCFTVAFAFMFIFNTMANSTIMLVTPSDKRGKVFATIGTLAMAISPIGNFVGGVLGEFMNPRTLIISSTLLGIIIICSIVVNKDVKKFLNYIPEETNNNC</sequence>
<dbReference type="PROSITE" id="PS50850">
    <property type="entry name" value="MFS"/>
    <property type="match status" value="1"/>
</dbReference>
<dbReference type="InterPro" id="IPR036259">
    <property type="entry name" value="MFS_trans_sf"/>
</dbReference>
<dbReference type="PRINTS" id="PR01988">
    <property type="entry name" value="EXPORTERBACE"/>
</dbReference>
<keyword evidence="5 7" id="KW-1133">Transmembrane helix</keyword>
<evidence type="ECO:0000256" key="4">
    <source>
        <dbReference type="ARBA" id="ARBA00022692"/>
    </source>
</evidence>
<dbReference type="InterPro" id="IPR011701">
    <property type="entry name" value="MFS"/>
</dbReference>
<dbReference type="Pfam" id="PF07690">
    <property type="entry name" value="MFS_1"/>
    <property type="match status" value="1"/>
</dbReference>
<dbReference type="SUPFAM" id="SSF103473">
    <property type="entry name" value="MFS general substrate transporter"/>
    <property type="match status" value="1"/>
</dbReference>
<feature type="transmembrane region" description="Helical" evidence="7">
    <location>
        <begin position="341"/>
        <end position="360"/>
    </location>
</feature>